<evidence type="ECO:0000256" key="5">
    <source>
        <dbReference type="ARBA" id="ARBA00022833"/>
    </source>
</evidence>
<dbReference type="GO" id="GO:0006310">
    <property type="term" value="P:DNA recombination"/>
    <property type="evidence" value="ECO:0007669"/>
    <property type="project" value="UniProtKB-KW"/>
</dbReference>
<dbReference type="PANTHER" id="PTHR30405:SF25">
    <property type="entry name" value="RNA-GUIDED DNA ENDONUCLEASE INSQ-RELATED"/>
    <property type="match status" value="1"/>
</dbReference>
<dbReference type="AlphaFoldDB" id="A0A0F9LN82"/>
<evidence type="ECO:0000256" key="4">
    <source>
        <dbReference type="ARBA" id="ARBA00022723"/>
    </source>
</evidence>
<evidence type="ECO:0000256" key="2">
    <source>
        <dbReference type="ARBA" id="ARBA00011044"/>
    </source>
</evidence>
<evidence type="ECO:0000259" key="8">
    <source>
        <dbReference type="Pfam" id="PF01385"/>
    </source>
</evidence>
<feature type="domain" description="Cas12f1-like TNB" evidence="9">
    <location>
        <begin position="291"/>
        <end position="357"/>
    </location>
</feature>
<evidence type="ECO:0000259" key="10">
    <source>
        <dbReference type="Pfam" id="PF12323"/>
    </source>
</evidence>
<dbReference type="InterPro" id="IPR051399">
    <property type="entry name" value="RNA-guided_DNA_endo/Transpos"/>
</dbReference>
<evidence type="ECO:0000259" key="9">
    <source>
        <dbReference type="Pfam" id="PF07282"/>
    </source>
</evidence>
<evidence type="ECO:0000256" key="3">
    <source>
        <dbReference type="ARBA" id="ARBA00022578"/>
    </source>
</evidence>
<proteinExistence type="inferred from homology"/>
<dbReference type="GO" id="GO:0032196">
    <property type="term" value="P:transposition"/>
    <property type="evidence" value="ECO:0007669"/>
    <property type="project" value="UniProtKB-KW"/>
</dbReference>
<name>A0A0F9LN82_9ZZZZ</name>
<dbReference type="InterPro" id="IPR010095">
    <property type="entry name" value="Cas12f1-like_TNB"/>
</dbReference>
<gene>
    <name evidence="11" type="ORF">LCGC14_1177200</name>
</gene>
<organism evidence="11">
    <name type="scientific">marine sediment metagenome</name>
    <dbReference type="NCBI Taxonomy" id="412755"/>
    <lineage>
        <taxon>unclassified sequences</taxon>
        <taxon>metagenomes</taxon>
        <taxon>ecological metagenomes</taxon>
    </lineage>
</organism>
<dbReference type="InterPro" id="IPR001959">
    <property type="entry name" value="Transposase"/>
</dbReference>
<dbReference type="Pfam" id="PF12323">
    <property type="entry name" value="HTH_OrfB_IS605"/>
    <property type="match status" value="1"/>
</dbReference>
<evidence type="ECO:0000256" key="1">
    <source>
        <dbReference type="ARBA" id="ARBA00008761"/>
    </source>
</evidence>
<dbReference type="GO" id="GO:0003677">
    <property type="term" value="F:DNA binding"/>
    <property type="evidence" value="ECO:0007669"/>
    <property type="project" value="UniProtKB-KW"/>
</dbReference>
<accession>A0A0F9LN82</accession>
<reference evidence="11" key="1">
    <citation type="journal article" date="2015" name="Nature">
        <title>Complex archaea that bridge the gap between prokaryotes and eukaryotes.</title>
        <authorList>
            <person name="Spang A."/>
            <person name="Saw J.H."/>
            <person name="Jorgensen S.L."/>
            <person name="Zaremba-Niedzwiedzka K."/>
            <person name="Martijn J."/>
            <person name="Lind A.E."/>
            <person name="van Eijk R."/>
            <person name="Schleper C."/>
            <person name="Guy L."/>
            <person name="Ettema T.J."/>
        </authorList>
    </citation>
    <scope>NUCLEOTIDE SEQUENCE</scope>
</reference>
<comment type="similarity">
    <text evidence="2">In the N-terminal section; belongs to the transposase 2 family.</text>
</comment>
<feature type="domain" description="Probable transposase IS891/IS1136/IS1341" evidence="8">
    <location>
        <begin position="164"/>
        <end position="278"/>
    </location>
</feature>
<dbReference type="Pfam" id="PF01385">
    <property type="entry name" value="OrfB_IS605"/>
    <property type="match status" value="1"/>
</dbReference>
<dbReference type="PANTHER" id="PTHR30405">
    <property type="entry name" value="TRANSPOSASE"/>
    <property type="match status" value="1"/>
</dbReference>
<dbReference type="NCBIfam" id="NF040570">
    <property type="entry name" value="guided_TnpB"/>
    <property type="match status" value="1"/>
</dbReference>
<keyword evidence="7" id="KW-0233">DNA recombination</keyword>
<protein>
    <recommendedName>
        <fullName evidence="12">Transposase</fullName>
    </recommendedName>
</protein>
<dbReference type="Pfam" id="PF07282">
    <property type="entry name" value="Cas12f1-like_TNB"/>
    <property type="match status" value="1"/>
</dbReference>
<keyword evidence="6" id="KW-0238">DNA-binding</keyword>
<sequence length="428" mass="48009">MKIHRAHKIQLQPNQHQAGYFAKACGVARFAYNWGLSEWRRQYEAGESPNRYVLNKQFNLVKRQEFPFVLDVTKWAPAQAIIDLDRAFKNFFRRVKQGKKPGYPRFKRRGIQDSFYIAGERLRLKDKLVRIPKLGWVRMTEPLRLQGKIMSATVSKTADRWFCSIQVELEIPEPKADGSTIGVDVGIKQLVTTSDGRTFTNPRALQKAQRRLRLLQKAVSRKSKGSRNRHKTVLRLQQRHYRAACIRSDAIHKATAAITKGVGRIVLEDLNIEGLLQNHRIAKALGDAALGELHRQIIYKAEQRGVEIVVADRFYPSSKTCSGCGAVKDVLTLGERIYICEACGLEIDRDLNAAINLKQLAGGSSATACCLGSSGVVASQQDETTDWAGIPRERSSVRRKEQFIYLGADNANLKVQDDSSGTGSDSSN</sequence>
<dbReference type="GO" id="GO:0046872">
    <property type="term" value="F:metal ion binding"/>
    <property type="evidence" value="ECO:0007669"/>
    <property type="project" value="UniProtKB-KW"/>
</dbReference>
<dbReference type="EMBL" id="LAZR01005869">
    <property type="protein sequence ID" value="KKM96524.1"/>
    <property type="molecule type" value="Genomic_DNA"/>
</dbReference>
<dbReference type="NCBIfam" id="TIGR01766">
    <property type="entry name" value="IS200/IS605 family accessory protein TnpB-like domain"/>
    <property type="match status" value="1"/>
</dbReference>
<feature type="domain" description="Transposase putative helix-turn-helix" evidence="10">
    <location>
        <begin position="1"/>
        <end position="47"/>
    </location>
</feature>
<evidence type="ECO:0008006" key="12">
    <source>
        <dbReference type="Google" id="ProtNLM"/>
    </source>
</evidence>
<comment type="similarity">
    <text evidence="1">In the C-terminal section; belongs to the transposase 35 family.</text>
</comment>
<comment type="caution">
    <text evidence="11">The sequence shown here is derived from an EMBL/GenBank/DDBJ whole genome shotgun (WGS) entry which is preliminary data.</text>
</comment>
<keyword evidence="5" id="KW-0862">Zinc</keyword>
<keyword evidence="3" id="KW-0815">Transposition</keyword>
<evidence type="ECO:0000256" key="6">
    <source>
        <dbReference type="ARBA" id="ARBA00023125"/>
    </source>
</evidence>
<evidence type="ECO:0000256" key="7">
    <source>
        <dbReference type="ARBA" id="ARBA00023172"/>
    </source>
</evidence>
<evidence type="ECO:0000313" key="11">
    <source>
        <dbReference type="EMBL" id="KKM96524.1"/>
    </source>
</evidence>
<keyword evidence="4" id="KW-0479">Metal-binding</keyword>
<dbReference type="InterPro" id="IPR021027">
    <property type="entry name" value="Transposase_put_HTH"/>
</dbReference>